<evidence type="ECO:0000256" key="1">
    <source>
        <dbReference type="ARBA" id="ARBA00004477"/>
    </source>
</evidence>
<feature type="transmembrane region" description="Helical" evidence="12">
    <location>
        <begin position="202"/>
        <end position="220"/>
    </location>
</feature>
<dbReference type="EC" id="2.4.1.-" evidence="12"/>
<sequence>MSMSSLRPSTSRRPKHHHHHQHNSIRITNDTGRGFPSAWLVFLLLVALRIVNALAVKSFYVPDEYYQSLEPAWQLAFGINSGAWMTWEWRNQLRSSLHPIFFAGIYRGVAICSHLCHLSQVARAALLLAAPKIAQGAFAAGLDYFTWKLAESAVAAGTAICDRLYYGLWTFPPLRFVHFNIAQSLAIFYGSNRLDYYLTEGLPLLLMTMVPFAIVGLYHSLTSSFSRPPKVARSSLKESVPSMLAWTSVFMIASLSLISHKEARFLYPLLPSLHVFVASPLAHFTRRLRSWKASLVGALFAINLLIAMYTSRVHQRGVIDVMTFLRSEHESKTHSGNTTVAFLMPCHSTPWRSHLIHSSIDAWALTCEPPIDISMDQRSTYEDEADIFYKSPTVWLDQNMEQLTMIHTLDDKDNKGRDQKRNVDGRIIGAGRCWPRYLVFFEQLEPQMMEYIKAAPYRQCWRGFNTHWHDDWRRKGDVVVWCMT</sequence>
<evidence type="ECO:0000256" key="6">
    <source>
        <dbReference type="ARBA" id="ARBA00022679"/>
    </source>
</evidence>
<evidence type="ECO:0000313" key="14">
    <source>
        <dbReference type="EMBL" id="TID15650.1"/>
    </source>
</evidence>
<dbReference type="STRING" id="86259.A0A4Z1P4K0"/>
<feature type="transmembrane region" description="Helical" evidence="12">
    <location>
        <begin position="240"/>
        <end position="258"/>
    </location>
</feature>
<dbReference type="EMBL" id="SNSC02000020">
    <property type="protein sequence ID" value="TID15650.1"/>
    <property type="molecule type" value="Genomic_DNA"/>
</dbReference>
<evidence type="ECO:0000256" key="11">
    <source>
        <dbReference type="ARBA" id="ARBA00024708"/>
    </source>
</evidence>
<keyword evidence="10 12" id="KW-0472">Membrane</keyword>
<reference evidence="14 15" key="1">
    <citation type="submission" date="2019-04" db="EMBL/GenBank/DDBJ databases">
        <title>High contiguity whole genome sequence and gene annotation resource for two Venturia nashicola isolates.</title>
        <authorList>
            <person name="Prokchorchik M."/>
            <person name="Won K."/>
            <person name="Lee Y."/>
            <person name="Choi E.D."/>
            <person name="Segonzac C."/>
            <person name="Sohn K.H."/>
        </authorList>
    </citation>
    <scope>NUCLEOTIDE SEQUENCE [LARGE SCALE GENOMIC DNA]</scope>
    <source>
        <strain evidence="14 15">PRI2</strain>
    </source>
</reference>
<keyword evidence="15" id="KW-1185">Reference proteome</keyword>
<keyword evidence="6 14" id="KW-0808">Transferase</keyword>
<feature type="transmembrane region" description="Helical" evidence="12">
    <location>
        <begin position="290"/>
        <end position="309"/>
    </location>
</feature>
<dbReference type="GO" id="GO:0006506">
    <property type="term" value="P:GPI anchor biosynthetic process"/>
    <property type="evidence" value="ECO:0007669"/>
    <property type="project" value="UniProtKB-UniPathway"/>
</dbReference>
<comment type="subcellular location">
    <subcellularLocation>
        <location evidence="1 12">Endoplasmic reticulum membrane</location>
        <topology evidence="1 12">Multi-pass membrane protein</topology>
    </subcellularLocation>
</comment>
<dbReference type="AlphaFoldDB" id="A0A4Z1P4K0"/>
<proteinExistence type="inferred from homology"/>
<keyword evidence="7 12" id="KW-0812">Transmembrane</keyword>
<feature type="region of interest" description="Disordered" evidence="13">
    <location>
        <begin position="1"/>
        <end position="28"/>
    </location>
</feature>
<keyword evidence="8 12" id="KW-0256">Endoplasmic reticulum</keyword>
<comment type="caution">
    <text evidence="14">The sequence shown here is derived from an EMBL/GenBank/DDBJ whole genome shotgun (WGS) entry which is preliminary data.</text>
</comment>
<dbReference type="Proteomes" id="UP000298493">
    <property type="component" value="Unassembled WGS sequence"/>
</dbReference>
<dbReference type="PANTHER" id="PTHR22760:SF4">
    <property type="entry name" value="GPI MANNOSYLTRANSFERASE 3"/>
    <property type="match status" value="1"/>
</dbReference>
<feature type="compositionally biased region" description="Basic residues" evidence="13">
    <location>
        <begin position="10"/>
        <end position="23"/>
    </location>
</feature>
<keyword evidence="9 12" id="KW-1133">Transmembrane helix</keyword>
<evidence type="ECO:0000256" key="2">
    <source>
        <dbReference type="ARBA" id="ARBA00004687"/>
    </source>
</evidence>
<evidence type="ECO:0000313" key="15">
    <source>
        <dbReference type="Proteomes" id="UP000298493"/>
    </source>
</evidence>
<evidence type="ECO:0000256" key="4">
    <source>
        <dbReference type="ARBA" id="ARBA00022502"/>
    </source>
</evidence>
<evidence type="ECO:0000256" key="10">
    <source>
        <dbReference type="ARBA" id="ARBA00023136"/>
    </source>
</evidence>
<evidence type="ECO:0000256" key="7">
    <source>
        <dbReference type="ARBA" id="ARBA00022692"/>
    </source>
</evidence>
<comment type="function">
    <text evidence="11">Mannosyltransferase involved in glycosylphosphatidylinositol-anchor biosynthesis. Transfers the third mannose to Man2-GlcN-acyl-PI during GPI precursor assembly.</text>
</comment>
<organism evidence="14 15">
    <name type="scientific">Venturia nashicola</name>
    <dbReference type="NCBI Taxonomy" id="86259"/>
    <lineage>
        <taxon>Eukaryota</taxon>
        <taxon>Fungi</taxon>
        <taxon>Dikarya</taxon>
        <taxon>Ascomycota</taxon>
        <taxon>Pezizomycotina</taxon>
        <taxon>Dothideomycetes</taxon>
        <taxon>Pleosporomycetidae</taxon>
        <taxon>Venturiales</taxon>
        <taxon>Venturiaceae</taxon>
        <taxon>Venturia</taxon>
    </lineage>
</organism>
<evidence type="ECO:0000256" key="12">
    <source>
        <dbReference type="RuleBase" id="RU363075"/>
    </source>
</evidence>
<gene>
    <name evidence="14" type="ORF">E6O75_ATG07978</name>
</gene>
<evidence type="ECO:0000256" key="8">
    <source>
        <dbReference type="ARBA" id="ARBA00022824"/>
    </source>
</evidence>
<evidence type="ECO:0000256" key="13">
    <source>
        <dbReference type="SAM" id="MobiDB-lite"/>
    </source>
</evidence>
<keyword evidence="4" id="KW-0337">GPI-anchor biosynthesis</keyword>
<evidence type="ECO:0000256" key="5">
    <source>
        <dbReference type="ARBA" id="ARBA00022676"/>
    </source>
</evidence>
<keyword evidence="5 12" id="KW-0328">Glycosyltransferase</keyword>
<comment type="similarity">
    <text evidence="3">Belongs to the glycosyltransferase 22 family. PIGB subfamily.</text>
</comment>
<dbReference type="PANTHER" id="PTHR22760">
    <property type="entry name" value="GLYCOSYLTRANSFERASE"/>
    <property type="match status" value="1"/>
</dbReference>
<name>A0A4Z1P4K0_9PEZI</name>
<protein>
    <recommendedName>
        <fullName evidence="12">Mannosyltransferase</fullName>
        <ecNumber evidence="12">2.4.1.-</ecNumber>
    </recommendedName>
</protein>
<dbReference type="Pfam" id="PF03901">
    <property type="entry name" value="Glyco_transf_22"/>
    <property type="match status" value="2"/>
</dbReference>
<comment type="pathway">
    <text evidence="2">Glycolipid biosynthesis; glycosylphosphatidylinositol-anchor biosynthesis.</text>
</comment>
<accession>A0A4Z1P4K0</accession>
<comment type="caution">
    <text evidence="12">Lacks conserved residue(s) required for the propagation of feature annotation.</text>
</comment>
<dbReference type="InterPro" id="IPR005599">
    <property type="entry name" value="GPI_mannosylTrfase"/>
</dbReference>
<dbReference type="GO" id="GO:0005789">
    <property type="term" value="C:endoplasmic reticulum membrane"/>
    <property type="evidence" value="ECO:0007669"/>
    <property type="project" value="UniProtKB-SubCell"/>
</dbReference>
<evidence type="ECO:0000256" key="3">
    <source>
        <dbReference type="ARBA" id="ARBA00006065"/>
    </source>
</evidence>
<dbReference type="GO" id="GO:0000026">
    <property type="term" value="F:alpha-1,2-mannosyltransferase activity"/>
    <property type="evidence" value="ECO:0007669"/>
    <property type="project" value="TreeGrafter"/>
</dbReference>
<evidence type="ECO:0000256" key="9">
    <source>
        <dbReference type="ARBA" id="ARBA00022989"/>
    </source>
</evidence>
<feature type="transmembrane region" description="Helical" evidence="12">
    <location>
        <begin position="265"/>
        <end position="284"/>
    </location>
</feature>
<dbReference type="UniPathway" id="UPA00196"/>